<dbReference type="AlphaFoldDB" id="A0A4R2SMB4"/>
<feature type="chain" id="PRO_5020849228" evidence="1">
    <location>
        <begin position="20"/>
        <end position="101"/>
    </location>
</feature>
<organism evidence="2 3">
    <name type="scientific">Cricetibacter osteomyelitidis</name>
    <dbReference type="NCBI Taxonomy" id="1521931"/>
    <lineage>
        <taxon>Bacteria</taxon>
        <taxon>Pseudomonadati</taxon>
        <taxon>Pseudomonadota</taxon>
        <taxon>Gammaproteobacteria</taxon>
        <taxon>Pasteurellales</taxon>
        <taxon>Pasteurellaceae</taxon>
        <taxon>Cricetibacter</taxon>
    </lineage>
</organism>
<name>A0A4R2SMB4_9PAST</name>
<dbReference type="OrthoDB" id="5679649at2"/>
<protein>
    <submittedName>
        <fullName evidence="2">Uncharacterized protein YceK</fullName>
    </submittedName>
</protein>
<dbReference type="Proteomes" id="UP000295763">
    <property type="component" value="Unassembled WGS sequence"/>
</dbReference>
<dbReference type="Pfam" id="PF07119">
    <property type="entry name" value="DUF1375"/>
    <property type="match status" value="1"/>
</dbReference>
<comment type="caution">
    <text evidence="2">The sequence shown here is derived from an EMBL/GenBank/DDBJ whole genome shotgun (WGS) entry which is preliminary data.</text>
</comment>
<dbReference type="InterPro" id="IPR010780">
    <property type="entry name" value="DUF1375"/>
</dbReference>
<dbReference type="RefSeq" id="WP_131979541.1">
    <property type="nucleotide sequence ID" value="NZ_SLYB01000043.1"/>
</dbReference>
<keyword evidence="3" id="KW-1185">Reference proteome</keyword>
<evidence type="ECO:0000313" key="2">
    <source>
        <dbReference type="EMBL" id="TCP90085.1"/>
    </source>
</evidence>
<evidence type="ECO:0000313" key="3">
    <source>
        <dbReference type="Proteomes" id="UP000295763"/>
    </source>
</evidence>
<dbReference type="EMBL" id="SLYB01000043">
    <property type="protein sequence ID" value="TCP90085.1"/>
    <property type="molecule type" value="Genomic_DNA"/>
</dbReference>
<proteinExistence type="predicted"/>
<sequence>MKKLLFACLVCLPLLSACATIFSATKKEPPFVYSGVRKSFETLKHCNATEPTPYYPHGPHPICTILTPIFIIDLPLSLIADTAILPIQIPRAMLYQDKEKN</sequence>
<keyword evidence="1" id="KW-0732">Signal</keyword>
<dbReference type="PROSITE" id="PS51257">
    <property type="entry name" value="PROKAR_LIPOPROTEIN"/>
    <property type="match status" value="1"/>
</dbReference>
<gene>
    <name evidence="2" type="ORF">EDC44_1438</name>
</gene>
<accession>A0A4R2SMB4</accession>
<evidence type="ECO:0000256" key="1">
    <source>
        <dbReference type="SAM" id="SignalP"/>
    </source>
</evidence>
<reference evidence="2 3" key="1">
    <citation type="submission" date="2019-03" db="EMBL/GenBank/DDBJ databases">
        <title>Genomic Encyclopedia of Type Strains, Phase IV (KMG-IV): sequencing the most valuable type-strain genomes for metagenomic binning, comparative biology and taxonomic classification.</title>
        <authorList>
            <person name="Goeker M."/>
        </authorList>
    </citation>
    <scope>NUCLEOTIDE SEQUENCE [LARGE SCALE GENOMIC DNA]</scope>
    <source>
        <strain evidence="2 3">DSM 28404</strain>
    </source>
</reference>
<feature type="signal peptide" evidence="1">
    <location>
        <begin position="1"/>
        <end position="19"/>
    </location>
</feature>